<dbReference type="SMART" id="SM00065">
    <property type="entry name" value="GAF"/>
    <property type="match status" value="1"/>
</dbReference>
<dbReference type="EMBL" id="JABBGG010000008">
    <property type="protein sequence ID" value="NML62335.1"/>
    <property type="molecule type" value="Genomic_DNA"/>
</dbReference>
<dbReference type="Proteomes" id="UP000583752">
    <property type="component" value="Unassembled WGS sequence"/>
</dbReference>
<reference evidence="5 6" key="1">
    <citation type="submission" date="2020-04" db="EMBL/GenBank/DDBJ databases">
        <title>Massilia sp. RP-1-19 isolated from soil.</title>
        <authorList>
            <person name="Dahal R.H."/>
        </authorList>
    </citation>
    <scope>NUCLEOTIDE SEQUENCE [LARGE SCALE GENOMIC DNA]</scope>
    <source>
        <strain evidence="5 6">RP-1-19</strain>
    </source>
</reference>
<keyword evidence="6" id="KW-1185">Reference proteome</keyword>
<proteinExistence type="inferred from homology"/>
<organism evidence="5 6">
    <name type="scientific">Massilia polaris</name>
    <dbReference type="NCBI Taxonomy" id="2728846"/>
    <lineage>
        <taxon>Bacteria</taxon>
        <taxon>Pseudomonadati</taxon>
        <taxon>Pseudomonadota</taxon>
        <taxon>Betaproteobacteria</taxon>
        <taxon>Burkholderiales</taxon>
        <taxon>Oxalobacteraceae</taxon>
        <taxon>Telluria group</taxon>
        <taxon>Massilia</taxon>
    </lineage>
</organism>
<name>A0A848HLT5_9BURK</name>
<dbReference type="PANTHER" id="PTHR30258">
    <property type="entry name" value="TYPE II SECRETION SYSTEM PROTEIN GSPE-RELATED"/>
    <property type="match status" value="1"/>
</dbReference>
<keyword evidence="2" id="KW-0547">Nucleotide-binding</keyword>
<dbReference type="Pfam" id="PF00437">
    <property type="entry name" value="T2SSE"/>
    <property type="match status" value="1"/>
</dbReference>
<evidence type="ECO:0000313" key="5">
    <source>
        <dbReference type="EMBL" id="NML62335.1"/>
    </source>
</evidence>
<dbReference type="Gene3D" id="3.40.50.300">
    <property type="entry name" value="P-loop containing nucleotide triphosphate hydrolases"/>
    <property type="match status" value="1"/>
</dbReference>
<dbReference type="InterPro" id="IPR027417">
    <property type="entry name" value="P-loop_NTPase"/>
</dbReference>
<evidence type="ECO:0000256" key="1">
    <source>
        <dbReference type="ARBA" id="ARBA00006611"/>
    </source>
</evidence>
<dbReference type="GO" id="GO:0016887">
    <property type="term" value="F:ATP hydrolysis activity"/>
    <property type="evidence" value="ECO:0007669"/>
    <property type="project" value="TreeGrafter"/>
</dbReference>
<dbReference type="AlphaFoldDB" id="A0A848HLT5"/>
<dbReference type="SUPFAM" id="SSF55781">
    <property type="entry name" value="GAF domain-like"/>
    <property type="match status" value="1"/>
</dbReference>
<dbReference type="InterPro" id="IPR029016">
    <property type="entry name" value="GAF-like_dom_sf"/>
</dbReference>
<dbReference type="SUPFAM" id="SSF160246">
    <property type="entry name" value="EspE N-terminal domain-like"/>
    <property type="match status" value="1"/>
</dbReference>
<comment type="similarity">
    <text evidence="1">Belongs to the GSP E family.</text>
</comment>
<accession>A0A848HLT5</accession>
<dbReference type="InterPro" id="IPR007831">
    <property type="entry name" value="T2SS_GspE_N"/>
</dbReference>
<dbReference type="InterPro" id="IPR037257">
    <property type="entry name" value="T2SS_E_N_sf"/>
</dbReference>
<dbReference type="SUPFAM" id="SSF52540">
    <property type="entry name" value="P-loop containing nucleoside triphosphate hydrolases"/>
    <property type="match status" value="1"/>
</dbReference>
<dbReference type="GO" id="GO:0005524">
    <property type="term" value="F:ATP binding"/>
    <property type="evidence" value="ECO:0007669"/>
    <property type="project" value="UniProtKB-KW"/>
</dbReference>
<dbReference type="InterPro" id="IPR001482">
    <property type="entry name" value="T2SS/T4SS_dom"/>
</dbReference>
<dbReference type="InterPro" id="IPR003018">
    <property type="entry name" value="GAF"/>
</dbReference>
<dbReference type="RefSeq" id="WP_169467222.1">
    <property type="nucleotide sequence ID" value="NZ_JABBGG010000008.1"/>
</dbReference>
<keyword evidence="3" id="KW-0067">ATP-binding</keyword>
<dbReference type="Pfam" id="PF01590">
    <property type="entry name" value="GAF"/>
    <property type="match status" value="1"/>
</dbReference>
<dbReference type="Gene3D" id="3.30.450.90">
    <property type="match status" value="1"/>
</dbReference>
<comment type="caution">
    <text evidence="5">The sequence shown here is derived from an EMBL/GenBank/DDBJ whole genome shotgun (WGS) entry which is preliminary data.</text>
</comment>
<dbReference type="Pfam" id="PF05157">
    <property type="entry name" value="MshEN"/>
    <property type="match status" value="1"/>
</dbReference>
<evidence type="ECO:0000259" key="4">
    <source>
        <dbReference type="PROSITE" id="PS00662"/>
    </source>
</evidence>
<gene>
    <name evidence="5" type="ORF">HHL21_14880</name>
</gene>
<evidence type="ECO:0000256" key="3">
    <source>
        <dbReference type="ARBA" id="ARBA00022840"/>
    </source>
</evidence>
<dbReference type="PANTHER" id="PTHR30258:SF2">
    <property type="entry name" value="COMG OPERON PROTEIN 1"/>
    <property type="match status" value="1"/>
</dbReference>
<dbReference type="PROSITE" id="PS00662">
    <property type="entry name" value="T2SP_E"/>
    <property type="match status" value="1"/>
</dbReference>
<protein>
    <submittedName>
        <fullName evidence="5">GspE/PulE family protein</fullName>
    </submittedName>
</protein>
<feature type="domain" description="Bacterial type II secretion system protein E" evidence="4">
    <location>
        <begin position="574"/>
        <end position="588"/>
    </location>
</feature>
<dbReference type="GO" id="GO:0005886">
    <property type="term" value="C:plasma membrane"/>
    <property type="evidence" value="ECO:0007669"/>
    <property type="project" value="TreeGrafter"/>
</dbReference>
<sequence length="785" mass="86771">MNAGAPGPENDTGRRLEFFRKLQAVTTKIHATGNLDEIMLHLGMEFCDLFDCDRFTLYVTTPEKDHIVSKVKTGLTSFRDVRLSISPSSIAGFVAQTRRTVNITDVYDEAELRQLSPELRFQGGVDQRTGYRSREMLAAPLVGADTPELLGVVQFINNRSKGPFSDICIEGVHKLAETLSVALDKRMQPAPAVHGKYDGLVADGVLSASDLDLATRSARTREIALEDILVDEYHVKPAAIGAALSSYFKVPYEPYRADRIKPVDLLRNLKVQYIEENHWLPLEDGKDGLVVLATDPERINDSRIVSQIFPKAKVVFRVTTELEFSKTVAQFVGSGATAEGDSVGELLSGLESDDEDGETPQEVSEAVENELVRLVNKVIIDAYRQGVSDIHIEPLPGKGKTGIRFRKDGTLVPYIEIPASYRSALVARVKIMCDLDISERRRPQDGKIKFKKYGPLDIELRVATIPSTGGVEDIVMRILAAGEPIPLDKLGVLPFNLDRLRGAIEKPYGLFFVCGPTGSGKTTTLHSVLSYLNTPDTKIWTVEDPVEITQKGLRQVQVNRKAGLDFATVMRAFLRADPDIIMVGEMRDKETVAMGIEASLTGHLVFATLHTNSAPESIVRLLDMGMDPFNFADALLGILAQRLAKRLCGSCKQPYHPDDAEMQLLLTEFTAELMNTATFVRDPAGARAQVLDGWKRRYADNAGQFTLYRPLGCAECNNGYRGRVGLHELMLGTDRVKQLLQEHSRVAQLLTAALEDGMLTLKMDGVEKVLLGLTDMKMVRQVCIK</sequence>
<evidence type="ECO:0000313" key="6">
    <source>
        <dbReference type="Proteomes" id="UP000583752"/>
    </source>
</evidence>
<dbReference type="CDD" id="cd01129">
    <property type="entry name" value="PulE-GspE-like"/>
    <property type="match status" value="1"/>
</dbReference>
<dbReference type="Gene3D" id="3.30.450.40">
    <property type="match status" value="1"/>
</dbReference>
<evidence type="ECO:0000256" key="2">
    <source>
        <dbReference type="ARBA" id="ARBA00022741"/>
    </source>
</evidence>